<dbReference type="Pfam" id="PF00665">
    <property type="entry name" value="rve"/>
    <property type="match status" value="1"/>
</dbReference>
<dbReference type="InterPro" id="IPR039537">
    <property type="entry name" value="Retrotran_Ty1/copia-like"/>
</dbReference>
<dbReference type="InterPro" id="IPR057670">
    <property type="entry name" value="SH3_retrovirus"/>
</dbReference>
<feature type="coiled-coil region" evidence="5">
    <location>
        <begin position="687"/>
        <end position="776"/>
    </location>
</feature>
<dbReference type="InterPro" id="IPR025724">
    <property type="entry name" value="GAG-pre-integrase_dom"/>
</dbReference>
<dbReference type="GO" id="GO:0006508">
    <property type="term" value="P:proteolysis"/>
    <property type="evidence" value="ECO:0007669"/>
    <property type="project" value="UniProtKB-KW"/>
</dbReference>
<evidence type="ECO:0000313" key="9">
    <source>
        <dbReference type="Proteomes" id="UP001374535"/>
    </source>
</evidence>
<dbReference type="EMBL" id="CP144697">
    <property type="protein sequence ID" value="WVZ16028.1"/>
    <property type="molecule type" value="Genomic_DNA"/>
</dbReference>
<gene>
    <name evidence="8" type="ORF">V8G54_013594</name>
</gene>
<organism evidence="8 9">
    <name type="scientific">Vigna mungo</name>
    <name type="common">Black gram</name>
    <name type="synonym">Phaseolus mungo</name>
    <dbReference type="NCBI Taxonomy" id="3915"/>
    <lineage>
        <taxon>Eukaryota</taxon>
        <taxon>Viridiplantae</taxon>
        <taxon>Streptophyta</taxon>
        <taxon>Embryophyta</taxon>
        <taxon>Tracheophyta</taxon>
        <taxon>Spermatophyta</taxon>
        <taxon>Magnoliopsida</taxon>
        <taxon>eudicotyledons</taxon>
        <taxon>Gunneridae</taxon>
        <taxon>Pentapetalae</taxon>
        <taxon>rosids</taxon>
        <taxon>fabids</taxon>
        <taxon>Fabales</taxon>
        <taxon>Fabaceae</taxon>
        <taxon>Papilionoideae</taxon>
        <taxon>50 kb inversion clade</taxon>
        <taxon>NPAAA clade</taxon>
        <taxon>indigoferoid/millettioid clade</taxon>
        <taxon>Phaseoleae</taxon>
        <taxon>Vigna</taxon>
    </lineage>
</organism>
<keyword evidence="4" id="KW-0378">Hydrolase</keyword>
<evidence type="ECO:0000256" key="6">
    <source>
        <dbReference type="SAM" id="MobiDB-lite"/>
    </source>
</evidence>
<keyword evidence="9" id="KW-1185">Reference proteome</keyword>
<dbReference type="Gene3D" id="3.30.420.10">
    <property type="entry name" value="Ribonuclease H-like superfamily/Ribonuclease H"/>
    <property type="match status" value="1"/>
</dbReference>
<dbReference type="GO" id="GO:0015074">
    <property type="term" value="P:DNA integration"/>
    <property type="evidence" value="ECO:0007669"/>
    <property type="project" value="InterPro"/>
</dbReference>
<dbReference type="InterPro" id="IPR036397">
    <property type="entry name" value="RNaseH_sf"/>
</dbReference>
<feature type="region of interest" description="Disordered" evidence="6">
    <location>
        <begin position="1"/>
        <end position="20"/>
    </location>
</feature>
<sequence length="1739" mass="198847">MADDPHSGDEAPPSRATRGTPVNVNVITGVATGRYADDFRSYLGSVARDRISILTESYDHVSEVDRNIIWNDILLTFDIPNVPTLRNKCLSTVAENFRNFKYKHKSPCNKYKCIDEETWQIFVESRQTEEWKAKRQRAQETSAQNKTPHLLSRGGYRKLEEKILKEKADARPASQSDHRASTLPTVHGKLLKEFSQGQFTPKGRQDILAAAIGRPEHPGRVRATGYGSSYAYSEAQEQRLTQEITKKVRAELESQIRAQEFQSYGMRPMPSPVQVQVQEQEQVDVAPPTRRSRKGSCSAAGVSGDDMDDTSPCMLYTEDDTETTLVARGTMCKAATVVHGVQLLEDEVKVSVDEMIIPDALVPLSTNEIFTVEHAFKFFIAWPKHLVRSASDPQILFPSLLLGAPIIDEIAAANATVKFGLEATVAVMISVIKEGKVVACNGKEEVSRCSCIGLLLVMLWVIVGNGAEAERYKEENTPTLLFSALLLVVEPEEDKNIVAAAEVEFAITVVEELYRELGSKLGEDSSRRFKKKGAHGCDPWFEVDEIVRKGFKEPSKDDSEAVKKQYKESRKLDCKARMLLHQCISAKIFQKVSKATTAKEIWDILQDGYGNSGKVKKMRLQSLQRQYELLSMGEQETVVEYIGRIQLFVNAMRACDKVVKDKKIVEKILRTLTPQFDHIALTIEETKDLEKMRVEELQNSLEAYEQRLVERRNAEKGVNQGAVEEAEADHEVDDLEAEIQTALTKMLKKTTARIRMETREEEVSREEEEERTMINEISNVTPAKNTAIIHQSDTGDSDSDHILLMSMIRESKKELHSSLTQNRCVVKNPELDRCKNNNLACDRWRKAEHVSMANELCHAGDETYCVIMAEGAGKIMVRRKDGRPAYMNNVLYVPNMKSNLLSLGQLLEKDYTRKMHQRHIEVFDEKQQLVLNAPLAKNRTFKVKLDVVVVQCLTAVDTKEEAWLWHYRFGHLNFRSLSLLKSNNLVKAVPVIQIPDRVCEGCVVGKQTKTEFKKTIFKRARQPLAVIYSDVCGPFNVESIGGNRYFLIFVDELTRKIWTYLIKEKKDVHSCFVKFFAMVERQSGLQIKILRTDGGGEFNSHEMDKFCTENGIIHEVTTPYTPQHNDMTERRNRMLLDMTRCLLKAKKLPHYLWGEVVSTATYLLNRCPTRSLPDCTPEEAWSGDKPTVNHLRVFGSKRKKLDEKSEIFIVVGYHSTEAYRLYSPEKKQVIISRDVVVDEEADKPEVVYGWLEDGSTSIKHIEVNDEDGNRRSQRARFPSLRLLTMRCILTAIDIKEWKEAMIEELKSIEKNKTWEMVEPPQHKQPIEVKWVFKTKYKPNGDIAKLKARLVAKGFLQKPGVDFTNVFAPVARLETVRLVVVVANFQEWRIWQMDVKSAFLNGPLEEEVYVRQPPGFEKEGQEQKVYRLNKAMYGLRQAPRAWNIHIDALLTKPGFQKCSVEFGIYVKIIGQHMLLICLYVDDLLITGDSVDEIEKFKKRMKVEYEMTDLGSLSYFLGMEFVKYISEVLKRFNMSECNGAAVPIMANLKLSSQVDEKKIVGSLRYICNSRPNINYGVGLSHLAAAKHILRYLKETIDFGLFFPKRSVSSREALEVWCDSDWSGDKDDRRIHGINNLMCVWLETILDELKLEFKKSVQLLVENKSAISMSRNLVFHGRSKHIETKYHFLRDQVNKGRLELIHCCTEDQVADVFTKPLRQTRFEKLLELFGVRLIELKLRRVC</sequence>
<dbReference type="InterPro" id="IPR058352">
    <property type="entry name" value="DUF8039"/>
</dbReference>
<dbReference type="GO" id="GO:0046872">
    <property type="term" value="F:metal ion binding"/>
    <property type="evidence" value="ECO:0007669"/>
    <property type="project" value="UniProtKB-KW"/>
</dbReference>
<dbReference type="Pfam" id="PF22936">
    <property type="entry name" value="Pol_BBD"/>
    <property type="match status" value="1"/>
</dbReference>
<evidence type="ECO:0000256" key="1">
    <source>
        <dbReference type="ARBA" id="ARBA00022670"/>
    </source>
</evidence>
<dbReference type="Pfam" id="PF26133">
    <property type="entry name" value="DUF8039"/>
    <property type="match status" value="1"/>
</dbReference>
<dbReference type="PROSITE" id="PS50994">
    <property type="entry name" value="INTEGRASE"/>
    <property type="match status" value="1"/>
</dbReference>
<dbReference type="PANTHER" id="PTHR42648">
    <property type="entry name" value="TRANSPOSASE, PUTATIVE-RELATED"/>
    <property type="match status" value="1"/>
</dbReference>
<evidence type="ECO:0000256" key="5">
    <source>
        <dbReference type="SAM" id="Coils"/>
    </source>
</evidence>
<dbReference type="SUPFAM" id="SSF56672">
    <property type="entry name" value="DNA/RNA polymerases"/>
    <property type="match status" value="1"/>
</dbReference>
<name>A0AAQ3NX83_VIGMU</name>
<keyword evidence="3" id="KW-0064">Aspartyl protease</keyword>
<feature type="region of interest" description="Disordered" evidence="6">
    <location>
        <begin position="283"/>
        <end position="305"/>
    </location>
</feature>
<keyword evidence="2" id="KW-0479">Metal-binding</keyword>
<evidence type="ECO:0000259" key="7">
    <source>
        <dbReference type="PROSITE" id="PS50994"/>
    </source>
</evidence>
<protein>
    <recommendedName>
        <fullName evidence="7">Integrase catalytic domain-containing protein</fullName>
    </recommendedName>
</protein>
<dbReference type="GO" id="GO:0003676">
    <property type="term" value="F:nucleic acid binding"/>
    <property type="evidence" value="ECO:0007669"/>
    <property type="project" value="InterPro"/>
</dbReference>
<proteinExistence type="predicted"/>
<keyword evidence="1" id="KW-0645">Protease</keyword>
<dbReference type="InterPro" id="IPR054722">
    <property type="entry name" value="PolX-like_BBD"/>
</dbReference>
<dbReference type="CDD" id="cd09272">
    <property type="entry name" value="RNase_HI_RT_Ty1"/>
    <property type="match status" value="1"/>
</dbReference>
<evidence type="ECO:0000313" key="8">
    <source>
        <dbReference type="EMBL" id="WVZ16028.1"/>
    </source>
</evidence>
<reference evidence="8 9" key="1">
    <citation type="journal article" date="2023" name="Life. Sci Alliance">
        <title>Evolutionary insights into 3D genome organization and epigenetic landscape of Vigna mungo.</title>
        <authorList>
            <person name="Junaid A."/>
            <person name="Singh B."/>
            <person name="Bhatia S."/>
        </authorList>
    </citation>
    <scope>NUCLEOTIDE SEQUENCE [LARGE SCALE GENOMIC DNA]</scope>
    <source>
        <strain evidence="8">Urdbean</strain>
    </source>
</reference>
<dbReference type="InterPro" id="IPR012337">
    <property type="entry name" value="RNaseH-like_sf"/>
</dbReference>
<dbReference type="SUPFAM" id="SSF53098">
    <property type="entry name" value="Ribonuclease H-like"/>
    <property type="match status" value="1"/>
</dbReference>
<dbReference type="PANTHER" id="PTHR42648:SF18">
    <property type="entry name" value="RETROTRANSPOSON, UNCLASSIFIED-LIKE PROTEIN"/>
    <property type="match status" value="1"/>
</dbReference>
<keyword evidence="5" id="KW-0175">Coiled coil</keyword>
<evidence type="ECO:0000256" key="3">
    <source>
        <dbReference type="ARBA" id="ARBA00022750"/>
    </source>
</evidence>
<dbReference type="Pfam" id="PF13976">
    <property type="entry name" value="gag_pre-integrs"/>
    <property type="match status" value="1"/>
</dbReference>
<dbReference type="Pfam" id="PF14223">
    <property type="entry name" value="Retrotran_gag_2"/>
    <property type="match status" value="1"/>
</dbReference>
<dbReference type="Proteomes" id="UP001374535">
    <property type="component" value="Chromosome 4"/>
</dbReference>
<feature type="domain" description="Integrase catalytic" evidence="7">
    <location>
        <begin position="1019"/>
        <end position="1185"/>
    </location>
</feature>
<dbReference type="Pfam" id="PF25597">
    <property type="entry name" value="SH3_retrovirus"/>
    <property type="match status" value="1"/>
</dbReference>
<dbReference type="GO" id="GO:0004190">
    <property type="term" value="F:aspartic-type endopeptidase activity"/>
    <property type="evidence" value="ECO:0007669"/>
    <property type="project" value="UniProtKB-KW"/>
</dbReference>
<accession>A0AAQ3NX83</accession>
<dbReference type="Pfam" id="PF07727">
    <property type="entry name" value="RVT_2"/>
    <property type="match status" value="1"/>
</dbReference>
<dbReference type="InterPro" id="IPR001584">
    <property type="entry name" value="Integrase_cat-core"/>
</dbReference>
<evidence type="ECO:0000256" key="4">
    <source>
        <dbReference type="ARBA" id="ARBA00022801"/>
    </source>
</evidence>
<dbReference type="InterPro" id="IPR013103">
    <property type="entry name" value="RVT_2"/>
</dbReference>
<evidence type="ECO:0000256" key="2">
    <source>
        <dbReference type="ARBA" id="ARBA00022723"/>
    </source>
</evidence>
<dbReference type="InterPro" id="IPR043502">
    <property type="entry name" value="DNA/RNA_pol_sf"/>
</dbReference>